<reference evidence="6 7" key="1">
    <citation type="journal article" date="2020" name="IScience">
        <title>Genome Sequencing of the Endangered Kingdonia uniflora (Circaeasteraceae, Ranunculales) Reveals Potential Mechanisms of Evolutionary Specialization.</title>
        <authorList>
            <person name="Sun Y."/>
            <person name="Deng T."/>
            <person name="Zhang A."/>
            <person name="Moore M.J."/>
            <person name="Landis J.B."/>
            <person name="Lin N."/>
            <person name="Zhang H."/>
            <person name="Zhang X."/>
            <person name="Huang J."/>
            <person name="Zhang X."/>
            <person name="Sun H."/>
            <person name="Wang H."/>
        </authorList>
    </citation>
    <scope>NUCLEOTIDE SEQUENCE [LARGE SCALE GENOMIC DNA]</scope>
    <source>
        <strain evidence="6">TB1705</strain>
        <tissue evidence="6">Leaf</tissue>
    </source>
</reference>
<dbReference type="InterPro" id="IPR034294">
    <property type="entry name" value="Aquaporin_transptr"/>
</dbReference>
<proteinExistence type="predicted"/>
<evidence type="ECO:0000256" key="3">
    <source>
        <dbReference type="ARBA" id="ARBA00022692"/>
    </source>
</evidence>
<keyword evidence="4" id="KW-1133">Transmembrane helix</keyword>
<dbReference type="PANTHER" id="PTHR45724:SF13">
    <property type="entry name" value="AQUAPORIN NIP1-1-RELATED"/>
    <property type="match status" value="1"/>
</dbReference>
<evidence type="ECO:0000256" key="5">
    <source>
        <dbReference type="ARBA" id="ARBA00023136"/>
    </source>
</evidence>
<dbReference type="GO" id="GO:0016020">
    <property type="term" value="C:membrane"/>
    <property type="evidence" value="ECO:0007669"/>
    <property type="project" value="UniProtKB-SubCell"/>
</dbReference>
<evidence type="ECO:0000313" key="7">
    <source>
        <dbReference type="Proteomes" id="UP000541444"/>
    </source>
</evidence>
<keyword evidence="7" id="KW-1185">Reference proteome</keyword>
<keyword evidence="2" id="KW-0813">Transport</keyword>
<dbReference type="OrthoDB" id="1921232at2759"/>
<dbReference type="PANTHER" id="PTHR45724">
    <property type="entry name" value="AQUAPORIN NIP2-1"/>
    <property type="match status" value="1"/>
</dbReference>
<keyword evidence="3" id="KW-0812">Transmembrane</keyword>
<dbReference type="AlphaFoldDB" id="A0A7J7LWQ5"/>
<dbReference type="GO" id="GO:0015267">
    <property type="term" value="F:channel activity"/>
    <property type="evidence" value="ECO:0007669"/>
    <property type="project" value="InterPro"/>
</dbReference>
<comment type="caution">
    <text evidence="6">The sequence shown here is derived from an EMBL/GenBank/DDBJ whole genome shotgun (WGS) entry which is preliminary data.</text>
</comment>
<dbReference type="InterPro" id="IPR023271">
    <property type="entry name" value="Aquaporin-like"/>
</dbReference>
<name>A0A7J7LWQ5_9MAGN</name>
<dbReference type="InterPro" id="IPR000425">
    <property type="entry name" value="MIP"/>
</dbReference>
<evidence type="ECO:0000256" key="2">
    <source>
        <dbReference type="ARBA" id="ARBA00022448"/>
    </source>
</evidence>
<evidence type="ECO:0000313" key="6">
    <source>
        <dbReference type="EMBL" id="KAF6146994.1"/>
    </source>
</evidence>
<evidence type="ECO:0000256" key="4">
    <source>
        <dbReference type="ARBA" id="ARBA00022989"/>
    </source>
</evidence>
<keyword evidence="5" id="KW-0472">Membrane</keyword>
<gene>
    <name evidence="6" type="ORF">GIB67_036713</name>
</gene>
<protein>
    <submittedName>
        <fullName evidence="6">Uncharacterized protein</fullName>
    </submittedName>
</protein>
<evidence type="ECO:0000256" key="1">
    <source>
        <dbReference type="ARBA" id="ARBA00004141"/>
    </source>
</evidence>
<dbReference type="SUPFAM" id="SSF81338">
    <property type="entry name" value="Aquaporin-like"/>
    <property type="match status" value="1"/>
</dbReference>
<dbReference type="Proteomes" id="UP000541444">
    <property type="component" value="Unassembled WGS sequence"/>
</dbReference>
<dbReference type="EMBL" id="JACGCM010001948">
    <property type="protein sequence ID" value="KAF6146994.1"/>
    <property type="molecule type" value="Genomic_DNA"/>
</dbReference>
<comment type="subcellular location">
    <subcellularLocation>
        <location evidence="1">Membrane</location>
        <topology evidence="1">Multi-pass membrane protein</topology>
    </subcellularLocation>
</comment>
<feature type="non-terminal residue" evidence="6">
    <location>
        <position position="1"/>
    </location>
</feature>
<sequence length="358" mass="40521">MMGWGSECCSTEEKLCPISRALQQQQERREQDRWDIVDGTEVKPDETQSEFKNLRKSNAKALHAIRISCGPNATSSILGIDSAKAVWDHLVSMQLEVMNVDYAWAILLNREMKEGDLVTTKMILDGRPSAVRTGITFYAETTLFKTALSRNLPFVKELVHIRDNQELLPLIFFATNGNKDMVHYLYDKTSKDFVIVSIVTDVYDLVLDILNKYEKLAAISGKFGVRTMYMLAGKTSVFISVTFLSTPKSLEPLFKCNENYNGISCAAVIVNIREERVVTLPGIAITWGLAVMVMMYSIDHICGAHFNPAITIVFTTSCRFPLKQVKDITQYPIYKKVSNIERFNSPNRLEEKASFLLE</sequence>
<accession>A0A7J7LWQ5</accession>
<organism evidence="6 7">
    <name type="scientific">Kingdonia uniflora</name>
    <dbReference type="NCBI Taxonomy" id="39325"/>
    <lineage>
        <taxon>Eukaryota</taxon>
        <taxon>Viridiplantae</taxon>
        <taxon>Streptophyta</taxon>
        <taxon>Embryophyta</taxon>
        <taxon>Tracheophyta</taxon>
        <taxon>Spermatophyta</taxon>
        <taxon>Magnoliopsida</taxon>
        <taxon>Ranunculales</taxon>
        <taxon>Circaeasteraceae</taxon>
        <taxon>Kingdonia</taxon>
    </lineage>
</organism>
<dbReference type="Gene3D" id="1.20.1080.10">
    <property type="entry name" value="Glycerol uptake facilitator protein"/>
    <property type="match status" value="1"/>
</dbReference>
<dbReference type="Pfam" id="PF00230">
    <property type="entry name" value="MIP"/>
    <property type="match status" value="1"/>
</dbReference>